<reference evidence="2" key="1">
    <citation type="submission" date="2017-04" db="EMBL/GenBank/DDBJ databases">
        <authorList>
            <person name="Varghese N."/>
            <person name="Submissions S."/>
        </authorList>
    </citation>
    <scope>NUCLEOTIDE SEQUENCE [LARGE SCALE GENOMIC DNA]</scope>
    <source>
        <strain evidence="2">NIO-1021</strain>
    </source>
</reference>
<name>A0A1X7CIB0_9MICC</name>
<dbReference type="Proteomes" id="UP000192929">
    <property type="component" value="Unassembled WGS sequence"/>
</dbReference>
<gene>
    <name evidence="1" type="ORF">SAMN06296028_103149</name>
</gene>
<proteinExistence type="predicted"/>
<dbReference type="EMBL" id="FXAC01000003">
    <property type="protein sequence ID" value="SME97186.1"/>
    <property type="molecule type" value="Genomic_DNA"/>
</dbReference>
<evidence type="ECO:0000313" key="2">
    <source>
        <dbReference type="Proteomes" id="UP000192929"/>
    </source>
</evidence>
<dbReference type="Gene3D" id="2.40.160.20">
    <property type="match status" value="1"/>
</dbReference>
<dbReference type="Pfam" id="PF11578">
    <property type="entry name" value="DUF3237"/>
    <property type="match status" value="1"/>
</dbReference>
<dbReference type="PANTHER" id="PTHR37315:SF1">
    <property type="entry name" value="UPF0311 PROTEIN BLR7842"/>
    <property type="match status" value="1"/>
</dbReference>
<accession>A0A1X7CIB0</accession>
<protein>
    <submittedName>
        <fullName evidence="1">Uncharacterized protein</fullName>
    </submittedName>
</protein>
<keyword evidence="2" id="KW-1185">Reference proteome</keyword>
<dbReference type="PANTHER" id="PTHR37315">
    <property type="entry name" value="UPF0311 PROTEIN BLR7842"/>
    <property type="match status" value="1"/>
</dbReference>
<sequence length="277" mass="30402">MRARPAGVLGPRAEAGRTPQSPVLRHAFTVRVEMAAPLTVGRTAAGTRRVVPITGGAVTGPHGSGRVLPVGADYQVVGTEIPWLEAKYVLELAEGHPVYVGNRAMRVASAEDSRAIAQGIPVDPQRVYFRCAPCSPRTRTGRVRGSTTPCSWDRGSGTRTVSAWRSLRCSEVWRSAVRWADLTWGRRSLAGTFRTLQRWARAWAVRTWNEDQDPRPRPGNLCAAIKPCTGRYMCVVQHSGSRRPEGACPSGVGWGVPRCSRRDVEDLSRKPIIETER</sequence>
<dbReference type="InterPro" id="IPR020915">
    <property type="entry name" value="UPF0311"/>
</dbReference>
<dbReference type="AlphaFoldDB" id="A0A1X7CIB0"/>
<evidence type="ECO:0000313" key="1">
    <source>
        <dbReference type="EMBL" id="SME97186.1"/>
    </source>
</evidence>
<organism evidence="1 2">
    <name type="scientific">Kocuria marina subsp. indica</name>
    <dbReference type="NCBI Taxonomy" id="1049583"/>
    <lineage>
        <taxon>Bacteria</taxon>
        <taxon>Bacillati</taxon>
        <taxon>Actinomycetota</taxon>
        <taxon>Actinomycetes</taxon>
        <taxon>Micrococcales</taxon>
        <taxon>Micrococcaceae</taxon>
        <taxon>Kocuria</taxon>
    </lineage>
</organism>